<keyword evidence="3" id="KW-1185">Reference proteome</keyword>
<dbReference type="Proteomes" id="UP000676194">
    <property type="component" value="Chromosome"/>
</dbReference>
<dbReference type="AlphaFoldDB" id="A0A8E6EX72"/>
<reference evidence="2" key="1">
    <citation type="submission" date="2021-05" db="EMBL/GenBank/DDBJ databases">
        <title>Complete genome sequence of the cellulolytic planctomycete Telmatocola sphagniphila SP2T and characterization of the first cellulase from planctomycetes.</title>
        <authorList>
            <person name="Rakitin A.L."/>
            <person name="Beletsky A.V."/>
            <person name="Naumoff D.G."/>
            <person name="Kulichevskaya I.S."/>
            <person name="Mardanov A.V."/>
            <person name="Ravin N.V."/>
            <person name="Dedysh S.N."/>
        </authorList>
    </citation>
    <scope>NUCLEOTIDE SEQUENCE</scope>
    <source>
        <strain evidence="2">SP2T</strain>
    </source>
</reference>
<protein>
    <submittedName>
        <fullName evidence="2">Alpha-E domain-containing protein</fullName>
    </submittedName>
</protein>
<dbReference type="KEGG" id="tsph:KIH39_12980"/>
<dbReference type="EMBL" id="CP074694">
    <property type="protein sequence ID" value="QVL34780.1"/>
    <property type="molecule type" value="Genomic_DNA"/>
</dbReference>
<evidence type="ECO:0000259" key="1">
    <source>
        <dbReference type="Pfam" id="PF04168"/>
    </source>
</evidence>
<dbReference type="InterPro" id="IPR051680">
    <property type="entry name" value="ATP-dep_Glu-Cys_Ligase-2"/>
</dbReference>
<gene>
    <name evidence="2" type="ORF">KIH39_12980</name>
</gene>
<accession>A0A8E6EX72</accession>
<sequence length="316" mass="36471">MLSRVAENLYWISRYVERADNVVRLLADAFQMELETGRTWVDGPRPLERVLKILSIDIQSIQDENVPSVERIEEILRELTFERKNDYSVLSMLGRARENARSVQEALSTEAWSQINQIYLYLISPRATERFNTGAYRYFQKLKKDCTLFTAIIETTLPRTEAYHFLMLGRYLERVDILSRIIAVHASLLKETKGSGPWLLPWTNLLRVYSANEAYMRHSGERIDPPGVIRYLLLEEDFPRSMRFALSRCLKNLRAVAGSSIGASSQAERHLGRLESDLRYIDIDEVLNKGIGEFLEGVQNTCAQVGSEIHQAYFRT</sequence>
<dbReference type="PANTHER" id="PTHR34595:SF7">
    <property type="entry name" value="SLL1039 PROTEIN"/>
    <property type="match status" value="1"/>
</dbReference>
<dbReference type="Pfam" id="PF04168">
    <property type="entry name" value="Alpha-E"/>
    <property type="match status" value="1"/>
</dbReference>
<evidence type="ECO:0000313" key="3">
    <source>
        <dbReference type="Proteomes" id="UP000676194"/>
    </source>
</evidence>
<feature type="domain" description="DUF403" evidence="1">
    <location>
        <begin position="1"/>
        <end position="314"/>
    </location>
</feature>
<name>A0A8E6EX72_9BACT</name>
<organism evidence="2 3">
    <name type="scientific">Telmatocola sphagniphila</name>
    <dbReference type="NCBI Taxonomy" id="1123043"/>
    <lineage>
        <taxon>Bacteria</taxon>
        <taxon>Pseudomonadati</taxon>
        <taxon>Planctomycetota</taxon>
        <taxon>Planctomycetia</taxon>
        <taxon>Gemmatales</taxon>
        <taxon>Gemmataceae</taxon>
    </lineage>
</organism>
<proteinExistence type="predicted"/>
<evidence type="ECO:0000313" key="2">
    <source>
        <dbReference type="EMBL" id="QVL34780.1"/>
    </source>
</evidence>
<dbReference type="PANTHER" id="PTHR34595">
    <property type="entry name" value="BLR5612 PROTEIN"/>
    <property type="match status" value="1"/>
</dbReference>
<dbReference type="RefSeq" id="WP_213500143.1">
    <property type="nucleotide sequence ID" value="NZ_CP074694.1"/>
</dbReference>
<dbReference type="InterPro" id="IPR007296">
    <property type="entry name" value="DUF403"/>
</dbReference>